<feature type="compositionally biased region" description="Basic and acidic residues" evidence="1">
    <location>
        <begin position="1"/>
        <end position="11"/>
    </location>
</feature>
<name>A0A2S2BVM1_9NOCA</name>
<keyword evidence="2" id="KW-1133">Transmembrane helix</keyword>
<sequence length="152" mass="15706">MTDIHRSDAHRTGSPGSTPAGRSDNVDDLSTVQLVERLTEQVSQLVRTEVSSALTEVKEKGTRVGIGVGVSGAGLLLLLFGLATLVATAVLGLSTALEPWIAALIVAAVLIIAGSITAAVGGRRAKNALPPVPEQTTRSVRADVDTVKEGFR</sequence>
<accession>A0A2S2BVM1</accession>
<keyword evidence="2" id="KW-0472">Membrane</keyword>
<dbReference type="AlphaFoldDB" id="A0A2S2BVM1"/>
<protein>
    <recommendedName>
        <fullName evidence="5">Holin-X, holin superfamily III</fullName>
    </recommendedName>
</protein>
<dbReference type="RefSeq" id="WP_109329908.1">
    <property type="nucleotide sequence ID" value="NZ_CP021354.1"/>
</dbReference>
<dbReference type="InterPro" id="IPR009937">
    <property type="entry name" value="Phage_holin_3_6"/>
</dbReference>
<keyword evidence="4" id="KW-1185">Reference proteome</keyword>
<dbReference type="OrthoDB" id="4578656at2"/>
<dbReference type="KEGG" id="roz:CBI38_14715"/>
<gene>
    <name evidence="3" type="ORF">CBI38_14715</name>
</gene>
<feature type="transmembrane region" description="Helical" evidence="2">
    <location>
        <begin position="100"/>
        <end position="120"/>
    </location>
</feature>
<dbReference type="EMBL" id="CP021354">
    <property type="protein sequence ID" value="AWK72632.1"/>
    <property type="molecule type" value="Genomic_DNA"/>
</dbReference>
<dbReference type="Pfam" id="PF07332">
    <property type="entry name" value="Phage_holin_3_6"/>
    <property type="match status" value="1"/>
</dbReference>
<evidence type="ECO:0000256" key="1">
    <source>
        <dbReference type="SAM" id="MobiDB-lite"/>
    </source>
</evidence>
<evidence type="ECO:0000313" key="3">
    <source>
        <dbReference type="EMBL" id="AWK72632.1"/>
    </source>
</evidence>
<evidence type="ECO:0000313" key="4">
    <source>
        <dbReference type="Proteomes" id="UP000245711"/>
    </source>
</evidence>
<evidence type="ECO:0008006" key="5">
    <source>
        <dbReference type="Google" id="ProtNLM"/>
    </source>
</evidence>
<feature type="region of interest" description="Disordered" evidence="1">
    <location>
        <begin position="1"/>
        <end position="26"/>
    </location>
</feature>
<dbReference type="Proteomes" id="UP000245711">
    <property type="component" value="Chromosome"/>
</dbReference>
<organism evidence="3 4">
    <name type="scientific">Rhodococcus oxybenzonivorans</name>
    <dbReference type="NCBI Taxonomy" id="1990687"/>
    <lineage>
        <taxon>Bacteria</taxon>
        <taxon>Bacillati</taxon>
        <taxon>Actinomycetota</taxon>
        <taxon>Actinomycetes</taxon>
        <taxon>Mycobacteriales</taxon>
        <taxon>Nocardiaceae</taxon>
        <taxon>Rhodococcus</taxon>
    </lineage>
</organism>
<feature type="transmembrane region" description="Helical" evidence="2">
    <location>
        <begin position="68"/>
        <end position="94"/>
    </location>
</feature>
<evidence type="ECO:0000256" key="2">
    <source>
        <dbReference type="SAM" id="Phobius"/>
    </source>
</evidence>
<reference evidence="3 4" key="1">
    <citation type="submission" date="2017-05" db="EMBL/GenBank/DDBJ databases">
        <title>Isolation of Rhodococcus sp. S2-17 biodegrading of BP-3.</title>
        <authorList>
            <person name="Lee Y."/>
            <person name="Kim K.H."/>
            <person name="Chun B.H."/>
            <person name="Jung H.S."/>
            <person name="Jeon C.O."/>
        </authorList>
    </citation>
    <scope>NUCLEOTIDE SEQUENCE [LARGE SCALE GENOMIC DNA]</scope>
    <source>
        <strain evidence="3 4">S2-17</strain>
    </source>
</reference>
<proteinExistence type="predicted"/>
<keyword evidence="2" id="KW-0812">Transmembrane</keyword>